<reference evidence="4 5" key="1">
    <citation type="submission" date="2018-07" db="EMBL/GenBank/DDBJ databases">
        <title>Genomic Encyclopedia of Type Strains, Phase IV (KMG-IV): sequencing the most valuable type-strain genomes for metagenomic binning, comparative biology and taxonomic classification.</title>
        <authorList>
            <person name="Goeker M."/>
        </authorList>
    </citation>
    <scope>NUCLEOTIDE SEQUENCE [LARGE SCALE GENOMIC DNA]</scope>
    <source>
        <strain evidence="4 5">DSM 21634</strain>
    </source>
</reference>
<dbReference type="PANTHER" id="PTHR12526">
    <property type="entry name" value="GLYCOSYLTRANSFERASE"/>
    <property type="match status" value="1"/>
</dbReference>
<proteinExistence type="predicted"/>
<feature type="domain" description="Glycosyl transferase family 1" evidence="3">
    <location>
        <begin position="195"/>
        <end position="351"/>
    </location>
</feature>
<keyword evidence="2 4" id="KW-0808">Transferase</keyword>
<dbReference type="PANTHER" id="PTHR12526:SF510">
    <property type="entry name" value="D-INOSITOL 3-PHOSPHATE GLYCOSYLTRANSFERASE"/>
    <property type="match status" value="1"/>
</dbReference>
<organism evidence="4 5">
    <name type="scientific">Pseudorhodoferax soli</name>
    <dbReference type="NCBI Taxonomy" id="545864"/>
    <lineage>
        <taxon>Bacteria</taxon>
        <taxon>Pseudomonadati</taxon>
        <taxon>Pseudomonadota</taxon>
        <taxon>Betaproteobacteria</taxon>
        <taxon>Burkholderiales</taxon>
        <taxon>Comamonadaceae</taxon>
    </lineage>
</organism>
<dbReference type="SUPFAM" id="SSF53756">
    <property type="entry name" value="UDP-Glycosyltransferase/glycogen phosphorylase"/>
    <property type="match status" value="1"/>
</dbReference>
<name>A0A368Y8G4_9BURK</name>
<dbReference type="Gene3D" id="3.40.50.2000">
    <property type="entry name" value="Glycogen Phosphorylase B"/>
    <property type="match status" value="2"/>
</dbReference>
<comment type="caution">
    <text evidence="4">The sequence shown here is derived from an EMBL/GenBank/DDBJ whole genome shotgun (WGS) entry which is preliminary data.</text>
</comment>
<evidence type="ECO:0000313" key="4">
    <source>
        <dbReference type="EMBL" id="RCW76543.1"/>
    </source>
</evidence>
<evidence type="ECO:0000256" key="2">
    <source>
        <dbReference type="ARBA" id="ARBA00022679"/>
    </source>
</evidence>
<dbReference type="Proteomes" id="UP000252884">
    <property type="component" value="Unassembled WGS sequence"/>
</dbReference>
<gene>
    <name evidence="4" type="ORF">DES41_1011151</name>
</gene>
<dbReference type="GO" id="GO:0016757">
    <property type="term" value="F:glycosyltransferase activity"/>
    <property type="evidence" value="ECO:0007669"/>
    <property type="project" value="UniProtKB-KW"/>
</dbReference>
<protein>
    <submittedName>
        <fullName evidence="4">Glycosyltransferase involved in cell wall biosynthesis</fullName>
    </submittedName>
</protein>
<keyword evidence="1" id="KW-0328">Glycosyltransferase</keyword>
<dbReference type="InterPro" id="IPR001296">
    <property type="entry name" value="Glyco_trans_1"/>
</dbReference>
<keyword evidence="5" id="KW-1185">Reference proteome</keyword>
<evidence type="ECO:0000256" key="1">
    <source>
        <dbReference type="ARBA" id="ARBA00022676"/>
    </source>
</evidence>
<dbReference type="Pfam" id="PF00534">
    <property type="entry name" value="Glycos_transf_1"/>
    <property type="match status" value="1"/>
</dbReference>
<evidence type="ECO:0000259" key="3">
    <source>
        <dbReference type="Pfam" id="PF00534"/>
    </source>
</evidence>
<accession>A0A368Y8G4</accession>
<dbReference type="EMBL" id="QPJK01000001">
    <property type="protein sequence ID" value="RCW76543.1"/>
    <property type="molecule type" value="Genomic_DNA"/>
</dbReference>
<dbReference type="AlphaFoldDB" id="A0A368Y8G4"/>
<dbReference type="CDD" id="cd03801">
    <property type="entry name" value="GT4_PimA-like"/>
    <property type="match status" value="1"/>
</dbReference>
<dbReference type="OrthoDB" id="9775208at2"/>
<sequence>MADSSSPAILFCMRYPDDQGFVWKTIALTRDLVASHLKQFNCFIAFPVLTGRSAHVFRNMTPVELDCYGSGDLHKQKLARFIKERGVVAIVYMSALPSTLDMAFLRAVGVMTVNTENDSFDRSKTDSLLVQGVKFLVRTVAKRGIHDLHIANAESQGEWLRRHAKIPSSHLAVVPNGVDCNYYKPSLQNISKAPGRQIICVGQARAEKRIEWVIRAAAAVFLQPEFADVSFVYVGDGPMLATWVGLANDLQLKERFVFAGRKSDLLEYYQSAFLMVHAAERESFGLAVVEAMACALPVVACRAAGPSETICDGETGALVGIEDEEGFRLAIAAYLRNPEMARRHGDAGRQRANERFSISRQAEDIAKVIEDRLRQSRYMRGRSFL</sequence>
<evidence type="ECO:0000313" key="5">
    <source>
        <dbReference type="Proteomes" id="UP000252884"/>
    </source>
</evidence>